<organism evidence="3 4">
    <name type="scientific">Absidia repens</name>
    <dbReference type="NCBI Taxonomy" id="90262"/>
    <lineage>
        <taxon>Eukaryota</taxon>
        <taxon>Fungi</taxon>
        <taxon>Fungi incertae sedis</taxon>
        <taxon>Mucoromycota</taxon>
        <taxon>Mucoromycotina</taxon>
        <taxon>Mucoromycetes</taxon>
        <taxon>Mucorales</taxon>
        <taxon>Cunninghamellaceae</taxon>
        <taxon>Absidia</taxon>
    </lineage>
</organism>
<keyword evidence="2" id="KW-0812">Transmembrane</keyword>
<feature type="transmembrane region" description="Helical" evidence="2">
    <location>
        <begin position="141"/>
        <end position="163"/>
    </location>
</feature>
<feature type="region of interest" description="Disordered" evidence="1">
    <location>
        <begin position="181"/>
        <end position="212"/>
    </location>
</feature>
<proteinExistence type="predicted"/>
<evidence type="ECO:0000256" key="1">
    <source>
        <dbReference type="SAM" id="MobiDB-lite"/>
    </source>
</evidence>
<dbReference type="Proteomes" id="UP000193560">
    <property type="component" value="Unassembled WGS sequence"/>
</dbReference>
<gene>
    <name evidence="3" type="ORF">BCR42DRAFT_422106</name>
</gene>
<evidence type="ECO:0000313" key="3">
    <source>
        <dbReference type="EMBL" id="ORZ10827.1"/>
    </source>
</evidence>
<dbReference type="AlphaFoldDB" id="A0A1X2I8S8"/>
<keyword evidence="2" id="KW-1133">Transmembrane helix</keyword>
<dbReference type="EMBL" id="MCGE01000023">
    <property type="protein sequence ID" value="ORZ10827.1"/>
    <property type="molecule type" value="Genomic_DNA"/>
</dbReference>
<comment type="caution">
    <text evidence="3">The sequence shown here is derived from an EMBL/GenBank/DDBJ whole genome shotgun (WGS) entry which is preliminary data.</text>
</comment>
<sequence length="212" mass="23866">MVCGDAVLLDRIQAVFPFYWKSRIRVLHFSILAARLIVGIVDVTLIQIDFDEINGSCIYQDMHIVGIVYTTLDTAVDFYATCAICIVLIRHMWKLDQDGLVTANTHRYLSLCIYNGTRTLLLTIGNLIAVVGIGMKLDNTYFIPLVSTLWPVTNLMFIALIGYDTDFTEVIRNMHSYFVEGKPTSPSDLSPPPLDDLATSDSTDTIARPYRY</sequence>
<feature type="transmembrane region" description="Helical" evidence="2">
    <location>
        <begin position="26"/>
        <end position="46"/>
    </location>
</feature>
<feature type="transmembrane region" description="Helical" evidence="2">
    <location>
        <begin position="109"/>
        <end position="135"/>
    </location>
</feature>
<reference evidence="3 4" key="1">
    <citation type="submission" date="2016-07" db="EMBL/GenBank/DDBJ databases">
        <title>Pervasive Adenine N6-methylation of Active Genes in Fungi.</title>
        <authorList>
            <consortium name="DOE Joint Genome Institute"/>
            <person name="Mondo S.J."/>
            <person name="Dannebaum R.O."/>
            <person name="Kuo R.C."/>
            <person name="Labutti K."/>
            <person name="Haridas S."/>
            <person name="Kuo A."/>
            <person name="Salamov A."/>
            <person name="Ahrendt S.R."/>
            <person name="Lipzen A."/>
            <person name="Sullivan W."/>
            <person name="Andreopoulos W.B."/>
            <person name="Clum A."/>
            <person name="Lindquist E."/>
            <person name="Daum C."/>
            <person name="Ramamoorthy G.K."/>
            <person name="Gryganskyi A."/>
            <person name="Culley D."/>
            <person name="Magnuson J.K."/>
            <person name="James T.Y."/>
            <person name="O'Malley M.A."/>
            <person name="Stajich J.E."/>
            <person name="Spatafora J.W."/>
            <person name="Visel A."/>
            <person name="Grigoriev I.V."/>
        </authorList>
    </citation>
    <scope>NUCLEOTIDE SEQUENCE [LARGE SCALE GENOMIC DNA]</scope>
    <source>
        <strain evidence="3 4">NRRL 1336</strain>
    </source>
</reference>
<feature type="compositionally biased region" description="Low complexity" evidence="1">
    <location>
        <begin position="195"/>
        <end position="205"/>
    </location>
</feature>
<evidence type="ECO:0000313" key="4">
    <source>
        <dbReference type="Proteomes" id="UP000193560"/>
    </source>
</evidence>
<protein>
    <submittedName>
        <fullName evidence="3">Uncharacterized protein</fullName>
    </submittedName>
</protein>
<feature type="transmembrane region" description="Helical" evidence="2">
    <location>
        <begin position="66"/>
        <end position="89"/>
    </location>
</feature>
<dbReference type="OrthoDB" id="5597503at2759"/>
<evidence type="ECO:0000256" key="2">
    <source>
        <dbReference type="SAM" id="Phobius"/>
    </source>
</evidence>
<accession>A0A1X2I8S8</accession>
<name>A0A1X2I8S8_9FUNG</name>
<keyword evidence="2" id="KW-0472">Membrane</keyword>
<keyword evidence="4" id="KW-1185">Reference proteome</keyword>